<feature type="region of interest" description="Disordered" evidence="1">
    <location>
        <begin position="1"/>
        <end position="50"/>
    </location>
</feature>
<evidence type="ECO:0000313" key="2">
    <source>
        <dbReference type="EMBL" id="CCE63683.1"/>
    </source>
</evidence>
<organism evidence="2 3">
    <name type="scientific">Tetrapisispora phaffii (strain ATCC 24235 / CBS 4417 / NBRC 1672 / NRRL Y-8282 / UCD 70-5)</name>
    <name type="common">Yeast</name>
    <name type="synonym">Fabospora phaffii</name>
    <dbReference type="NCBI Taxonomy" id="1071381"/>
    <lineage>
        <taxon>Eukaryota</taxon>
        <taxon>Fungi</taxon>
        <taxon>Dikarya</taxon>
        <taxon>Ascomycota</taxon>
        <taxon>Saccharomycotina</taxon>
        <taxon>Saccharomycetes</taxon>
        <taxon>Saccharomycetales</taxon>
        <taxon>Saccharomycetaceae</taxon>
        <taxon>Tetrapisispora</taxon>
    </lineage>
</organism>
<dbReference type="KEGG" id="tpf:TPHA_0F02010"/>
<evidence type="ECO:0000313" key="3">
    <source>
        <dbReference type="Proteomes" id="UP000005666"/>
    </source>
</evidence>
<reference evidence="2 3" key="1">
    <citation type="journal article" date="2011" name="Proc. Natl. Acad. Sci. U.S.A.">
        <title>Evolutionary erosion of yeast sex chromosomes by mating-type switching accidents.</title>
        <authorList>
            <person name="Gordon J.L."/>
            <person name="Armisen D."/>
            <person name="Proux-Wera E."/>
            <person name="Oheigeartaigh S.S."/>
            <person name="Byrne K.P."/>
            <person name="Wolfe K.H."/>
        </authorList>
    </citation>
    <scope>NUCLEOTIDE SEQUENCE [LARGE SCALE GENOMIC DNA]</scope>
    <source>
        <strain evidence="3">ATCC 24235 / CBS 4417 / NBRC 1672 / NRRL Y-8282 / UCD 70-5</strain>
    </source>
</reference>
<dbReference type="GeneID" id="11535625"/>
<accession>G8BVA1</accession>
<proteinExistence type="predicted"/>
<feature type="compositionally biased region" description="Low complexity" evidence="1">
    <location>
        <begin position="87"/>
        <end position="107"/>
    </location>
</feature>
<name>G8BVA1_TETPH</name>
<dbReference type="eggNOG" id="ENOG502S5CR">
    <property type="taxonomic scope" value="Eukaryota"/>
</dbReference>
<dbReference type="Proteomes" id="UP000005666">
    <property type="component" value="Chromosome 6"/>
</dbReference>
<feature type="region of interest" description="Disordered" evidence="1">
    <location>
        <begin position="76"/>
        <end position="116"/>
    </location>
</feature>
<dbReference type="AlphaFoldDB" id="G8BVA1"/>
<protein>
    <submittedName>
        <fullName evidence="2">Uncharacterized protein</fullName>
    </submittedName>
</protein>
<dbReference type="OMA" id="DWQSEKA"/>
<evidence type="ECO:0000256" key="1">
    <source>
        <dbReference type="SAM" id="MobiDB-lite"/>
    </source>
</evidence>
<sequence length="295" mass="32439">MAIRTRKAQPSGRSAKRTTSVPKKASTLKLSERITANTSKAKKSKNATTEKKDALGYLTMNGKLVNANDIGVKLRMAGKQPAASQDPKASPAKTKTKKATAVTTASKRQAVTNSQQTRIKKSLNAIASKNLPGNARRSKNIITTTSSGRRTRTINPKSIRQAITNNRTRVAEVIKKRVTKNTRNKDQYFKAGSNYNQLIINTDIDNSDKILIFYNLALGIKQDSLKQIIERLSGISIKKVRVKDLATGSSTAQVWLSNPNIPDLEKIRTQFDSALVDGRTIQVLLSSESTRTLVY</sequence>
<dbReference type="OrthoDB" id="4068661at2759"/>
<dbReference type="RefSeq" id="XP_003686117.1">
    <property type="nucleotide sequence ID" value="XM_003686069.1"/>
</dbReference>
<dbReference type="HOGENOM" id="CLU_073672_0_0_1"/>
<dbReference type="EMBL" id="HE612861">
    <property type="protein sequence ID" value="CCE63683.1"/>
    <property type="molecule type" value="Genomic_DNA"/>
</dbReference>
<keyword evidence="3" id="KW-1185">Reference proteome</keyword>
<gene>
    <name evidence="2" type="primary">TPHA0F02010</name>
    <name evidence="2" type="ordered locus">TPHA_0F02010</name>
</gene>